<evidence type="ECO:0000256" key="1">
    <source>
        <dbReference type="ARBA" id="ARBA00004123"/>
    </source>
</evidence>
<evidence type="ECO:0000313" key="12">
    <source>
        <dbReference type="EMBL" id="TFK54610.1"/>
    </source>
</evidence>
<feature type="domain" description="Protection of telomeres protein 1 ssDNA-binding" evidence="11">
    <location>
        <begin position="732"/>
        <end position="858"/>
    </location>
</feature>
<evidence type="ECO:0000256" key="8">
    <source>
        <dbReference type="ARBA" id="ARBA00023242"/>
    </source>
</evidence>
<reference evidence="12 13" key="1">
    <citation type="journal article" date="2019" name="Nat. Ecol. Evol.">
        <title>Megaphylogeny resolves global patterns of mushroom evolution.</title>
        <authorList>
            <person name="Varga T."/>
            <person name="Krizsan K."/>
            <person name="Foldi C."/>
            <person name="Dima B."/>
            <person name="Sanchez-Garcia M."/>
            <person name="Sanchez-Ramirez S."/>
            <person name="Szollosi G.J."/>
            <person name="Szarkandi J.G."/>
            <person name="Papp V."/>
            <person name="Albert L."/>
            <person name="Andreopoulos W."/>
            <person name="Angelini C."/>
            <person name="Antonin V."/>
            <person name="Barry K.W."/>
            <person name="Bougher N.L."/>
            <person name="Buchanan P."/>
            <person name="Buyck B."/>
            <person name="Bense V."/>
            <person name="Catcheside P."/>
            <person name="Chovatia M."/>
            <person name="Cooper J."/>
            <person name="Damon W."/>
            <person name="Desjardin D."/>
            <person name="Finy P."/>
            <person name="Geml J."/>
            <person name="Haridas S."/>
            <person name="Hughes K."/>
            <person name="Justo A."/>
            <person name="Karasinski D."/>
            <person name="Kautmanova I."/>
            <person name="Kiss B."/>
            <person name="Kocsube S."/>
            <person name="Kotiranta H."/>
            <person name="LaButti K.M."/>
            <person name="Lechner B.E."/>
            <person name="Liimatainen K."/>
            <person name="Lipzen A."/>
            <person name="Lukacs Z."/>
            <person name="Mihaltcheva S."/>
            <person name="Morgado L.N."/>
            <person name="Niskanen T."/>
            <person name="Noordeloos M.E."/>
            <person name="Ohm R.A."/>
            <person name="Ortiz-Santana B."/>
            <person name="Ovrebo C."/>
            <person name="Racz N."/>
            <person name="Riley R."/>
            <person name="Savchenko A."/>
            <person name="Shiryaev A."/>
            <person name="Soop K."/>
            <person name="Spirin V."/>
            <person name="Szebenyi C."/>
            <person name="Tomsovsky M."/>
            <person name="Tulloss R.E."/>
            <person name="Uehling J."/>
            <person name="Grigoriev I.V."/>
            <person name="Vagvolgyi C."/>
            <person name="Papp T."/>
            <person name="Martin F.M."/>
            <person name="Miettinen O."/>
            <person name="Hibbett D.S."/>
            <person name="Nagy L.G."/>
        </authorList>
    </citation>
    <scope>NUCLEOTIDE SEQUENCE [LARGE SCALE GENOMIC DNA]</scope>
    <source>
        <strain evidence="12 13">OMC1185</strain>
    </source>
</reference>
<evidence type="ECO:0000256" key="2">
    <source>
        <dbReference type="ARBA" id="ARBA00004574"/>
    </source>
</evidence>
<feature type="region of interest" description="Disordered" evidence="9">
    <location>
        <begin position="350"/>
        <end position="369"/>
    </location>
</feature>
<dbReference type="Pfam" id="PF02765">
    <property type="entry name" value="POT1"/>
    <property type="match status" value="1"/>
</dbReference>
<dbReference type="InterPro" id="IPR011564">
    <property type="entry name" value="Telomer_end-bd_POT1/Cdc13"/>
</dbReference>
<keyword evidence="7" id="KW-0238">DNA-binding</keyword>
<dbReference type="GO" id="GO:0016233">
    <property type="term" value="P:telomere capping"/>
    <property type="evidence" value="ECO:0007669"/>
    <property type="project" value="TreeGrafter"/>
</dbReference>
<dbReference type="GO" id="GO:0098505">
    <property type="term" value="F:G-rich strand telomeric DNA binding"/>
    <property type="evidence" value="ECO:0007669"/>
    <property type="project" value="TreeGrafter"/>
</dbReference>
<dbReference type="STRING" id="5364.A0A5C3NBD3"/>
<dbReference type="EMBL" id="ML213505">
    <property type="protein sequence ID" value="TFK54610.1"/>
    <property type="molecule type" value="Genomic_DNA"/>
</dbReference>
<comment type="similarity">
    <text evidence="3">Belongs to the telombin family.</text>
</comment>
<evidence type="ECO:0000256" key="4">
    <source>
        <dbReference type="ARBA" id="ARBA00015253"/>
    </source>
</evidence>
<protein>
    <recommendedName>
        <fullName evidence="4">Protection of telomeres protein 1</fullName>
    </recommendedName>
</protein>
<accession>A0A5C3NBD3</accession>
<keyword evidence="8" id="KW-0539">Nucleus</keyword>
<evidence type="ECO:0000256" key="7">
    <source>
        <dbReference type="ARBA" id="ARBA00023125"/>
    </source>
</evidence>
<dbReference type="Pfam" id="PF16686">
    <property type="entry name" value="POT1PC"/>
    <property type="match status" value="1"/>
</dbReference>
<evidence type="ECO:0000313" key="13">
    <source>
        <dbReference type="Proteomes" id="UP000305948"/>
    </source>
</evidence>
<dbReference type="OrthoDB" id="2186770at2759"/>
<comment type="subcellular location">
    <subcellularLocation>
        <location evidence="2">Chromosome</location>
        <location evidence="2">Telomere</location>
    </subcellularLocation>
    <subcellularLocation>
        <location evidence="1">Nucleus</location>
    </subcellularLocation>
</comment>
<dbReference type="Gene3D" id="2.40.50.140">
    <property type="entry name" value="Nucleic acid-binding proteins"/>
    <property type="match status" value="3"/>
</dbReference>
<evidence type="ECO:0000259" key="10">
    <source>
        <dbReference type="Pfam" id="PF02765"/>
    </source>
</evidence>
<feature type="domain" description="Telomeric single stranded DNA binding POT1/Cdc13" evidence="10">
    <location>
        <begin position="394"/>
        <end position="506"/>
    </location>
</feature>
<dbReference type="InterPro" id="IPR032042">
    <property type="entry name" value="POT1PC"/>
</dbReference>
<sequence>MNEERPLKKPRTTYSSDAADLELFCPSNLINTSDVVAGSADADIREYIQGKVLMRWAAIKRVRLSGHGRSAEIELRGRCAEQWDSFGFDIGDVLQVSLKGVKIAESKSAGTLSLVYDDGIAFKYVSRSKKVEDKGIVVNLWTSEEKLCQEGCPSPSRRMIDPDDWYSTPSTRRESAARQPIKGAAPLNVVPEEDEKLDPTECQGLDNAPELKGQAAAIPIGDLLAKSETDGASANTVSLPIAQPAAADTDEVRYVPQHRLELDSSRVGPSLTNMAPESATAEVSSEEIDTENESKKARRARLKKEKQQRQVLQATENLVSPVTPDIAVGNPVEQAMESEEIRQASATHNFKTEEPGGTPFHPEAPASEDGVSAKLEDPALTMQAGVRTSTDYYIPLSDAHQYWEFCTIGVVTSASAPEVKRTGDWMACITVLDPSNADLDSGYGFGDKDGFKINCFSKLYQEWLPRPRQGDVLLLRKVKRSIWQESSMGIGYFDKLRWAIYSPSIGEWHHGDLGEAPRVMALGGGFGAPFSPFWDMQQDELEYCIQLADWWQAMEKEKRKRMGFIQQVSMVPRYSMGGGKQHRLISDCTPDMPPAGYFNCTVEVTHVYPSEAGRPLSLWVTDYTKNKFPMPLDTSWCRPEFADYVLQIEAWDAAKELCESMQAGEYYALGNVKFRVGRSGYYEAKANDLKCVKLVPEEEAGQNNANLQALLARKQEYEDKQDPNPGFEHLTIKEIQRDRFMDCTVEVLHAVHLPEQHVSYLYVTDYTSNSSIPRQDAQWSRGLEDAVLTIRLYNAQAVMAEKLIPGCFCKIRSLQAKRSFDGHYEGRLGGEGKHIFKMHAGSSDPLLQELIRRKNDWRNREQDLLANPPVEQRKDDSAGEVAAVPLVSRPSLPLPEGYSTLEEVKTSAGCPRKFMVFARIADFYPLALDECLFLRCTRCNKKR</sequence>
<evidence type="ECO:0000256" key="6">
    <source>
        <dbReference type="ARBA" id="ARBA00022895"/>
    </source>
</evidence>
<evidence type="ECO:0000256" key="5">
    <source>
        <dbReference type="ARBA" id="ARBA00022454"/>
    </source>
</evidence>
<dbReference type="Proteomes" id="UP000305948">
    <property type="component" value="Unassembled WGS sequence"/>
</dbReference>
<name>A0A5C3NBD3_9AGAM</name>
<feature type="region of interest" description="Disordered" evidence="9">
    <location>
        <begin position="266"/>
        <end position="308"/>
    </location>
</feature>
<keyword evidence="13" id="KW-1185">Reference proteome</keyword>
<proteinExistence type="inferred from homology"/>
<dbReference type="GO" id="GO:0010521">
    <property type="term" value="F:telomerase inhibitor activity"/>
    <property type="evidence" value="ECO:0007669"/>
    <property type="project" value="TreeGrafter"/>
</dbReference>
<evidence type="ECO:0000256" key="3">
    <source>
        <dbReference type="ARBA" id="ARBA00008442"/>
    </source>
</evidence>
<keyword evidence="5" id="KW-0158">Chromosome</keyword>
<feature type="compositionally biased region" description="Basic residues" evidence="9">
    <location>
        <begin position="296"/>
        <end position="306"/>
    </location>
</feature>
<dbReference type="InterPro" id="IPR012340">
    <property type="entry name" value="NA-bd_OB-fold"/>
</dbReference>
<organism evidence="12 13">
    <name type="scientific">Heliocybe sulcata</name>
    <dbReference type="NCBI Taxonomy" id="5364"/>
    <lineage>
        <taxon>Eukaryota</taxon>
        <taxon>Fungi</taxon>
        <taxon>Dikarya</taxon>
        <taxon>Basidiomycota</taxon>
        <taxon>Agaricomycotina</taxon>
        <taxon>Agaricomycetes</taxon>
        <taxon>Gloeophyllales</taxon>
        <taxon>Gloeophyllaceae</taxon>
        <taxon>Heliocybe</taxon>
    </lineage>
</organism>
<keyword evidence="6" id="KW-0779">Telomere</keyword>
<dbReference type="GO" id="GO:0032210">
    <property type="term" value="P:regulation of telomere maintenance via telomerase"/>
    <property type="evidence" value="ECO:0007669"/>
    <property type="project" value="TreeGrafter"/>
</dbReference>
<dbReference type="AlphaFoldDB" id="A0A5C3NBD3"/>
<dbReference type="InterPro" id="IPR028389">
    <property type="entry name" value="POT1"/>
</dbReference>
<dbReference type="GO" id="GO:0000783">
    <property type="term" value="C:nuclear telomere cap complex"/>
    <property type="evidence" value="ECO:0007669"/>
    <property type="project" value="TreeGrafter"/>
</dbReference>
<dbReference type="PANTHER" id="PTHR14513">
    <property type="entry name" value="PROTECTION OF TELOMERES 1"/>
    <property type="match status" value="1"/>
</dbReference>
<gene>
    <name evidence="12" type="ORF">OE88DRAFT_933707</name>
</gene>
<evidence type="ECO:0000256" key="9">
    <source>
        <dbReference type="SAM" id="MobiDB-lite"/>
    </source>
</evidence>
<dbReference type="SUPFAM" id="SSF50249">
    <property type="entry name" value="Nucleic acid-binding proteins"/>
    <property type="match status" value="3"/>
</dbReference>
<evidence type="ECO:0000259" key="11">
    <source>
        <dbReference type="Pfam" id="PF16686"/>
    </source>
</evidence>
<dbReference type="PANTHER" id="PTHR14513:SF0">
    <property type="entry name" value="PROTECTION OF TELOMERES PROTEIN 1"/>
    <property type="match status" value="1"/>
</dbReference>